<sequence>MKRNLYIDFTKEKKLDSNIWNIAIGDKWANNELQRYTDLSDNLFFNDEGLVIQATLKNGKYNSARIHTKNKFSFKYGRGEIIAKVPSGKGTWPALWMLPQDNVYGYWPKSGEIDIMEHTGNNKDLLYLCIHTEKYNHTRKDQYFYSVQKTNIADEFHRFGFEWDEKSITYYIDGVKEHAYIKGDDSKDTSSKGWPFDQEFYLIMNLAIGGTLGGKVDESCFPQQFIIKSIKIEEF</sequence>
<dbReference type="EMBL" id="CP051151">
    <property type="protein sequence ID" value="QLY39543.1"/>
    <property type="molecule type" value="Genomic_DNA"/>
</dbReference>
<evidence type="ECO:0000313" key="3">
    <source>
        <dbReference type="EMBL" id="QLY39543.1"/>
    </source>
</evidence>
<accession>A0A7L6MZY5</accession>
<dbReference type="GO" id="GO:0004553">
    <property type="term" value="F:hydrolase activity, hydrolyzing O-glycosyl compounds"/>
    <property type="evidence" value="ECO:0007669"/>
    <property type="project" value="InterPro"/>
</dbReference>
<keyword evidence="3" id="KW-0378">Hydrolase</keyword>
<dbReference type="SUPFAM" id="SSF49899">
    <property type="entry name" value="Concanavalin A-like lectins/glucanases"/>
    <property type="match status" value="1"/>
</dbReference>
<keyword evidence="4" id="KW-1185">Reference proteome</keyword>
<dbReference type="PANTHER" id="PTHR10963:SF55">
    <property type="entry name" value="GLYCOSIDE HYDROLASE FAMILY 16 PROTEIN"/>
    <property type="match status" value="1"/>
</dbReference>
<protein>
    <submittedName>
        <fullName evidence="3">Glycoside hydrolase family 16 protein</fullName>
    </submittedName>
</protein>
<dbReference type="InterPro" id="IPR000757">
    <property type="entry name" value="Beta-glucanase-like"/>
</dbReference>
<dbReference type="PROSITE" id="PS51762">
    <property type="entry name" value="GH16_2"/>
    <property type="match status" value="1"/>
</dbReference>
<reference evidence="3 4" key="1">
    <citation type="submission" date="2020-04" db="EMBL/GenBank/DDBJ databases">
        <authorList>
            <person name="Zheng R.K."/>
            <person name="Sun C.M."/>
        </authorList>
    </citation>
    <scope>NUCLEOTIDE SEQUENCE [LARGE SCALE GENOMIC DNA]</scope>
    <source>
        <strain evidence="4">zrk29</strain>
    </source>
</reference>
<dbReference type="CDD" id="cd08023">
    <property type="entry name" value="GH16_laminarinase_like"/>
    <property type="match status" value="1"/>
</dbReference>
<dbReference type="Proteomes" id="UP000512167">
    <property type="component" value="Chromosome"/>
</dbReference>
<dbReference type="Gene3D" id="2.60.120.200">
    <property type="match status" value="1"/>
</dbReference>
<gene>
    <name evidence="3" type="ORF">HF295_01170</name>
</gene>
<comment type="similarity">
    <text evidence="1">Belongs to the glycosyl hydrolase 16 family.</text>
</comment>
<dbReference type="Pfam" id="PF00722">
    <property type="entry name" value="Glyco_hydro_16"/>
    <property type="match status" value="1"/>
</dbReference>
<dbReference type="GO" id="GO:0005975">
    <property type="term" value="P:carbohydrate metabolic process"/>
    <property type="evidence" value="ECO:0007669"/>
    <property type="project" value="InterPro"/>
</dbReference>
<dbReference type="RefSeq" id="WP_312032017.1">
    <property type="nucleotide sequence ID" value="NZ_CP051151.1"/>
</dbReference>
<proteinExistence type="inferred from homology"/>
<evidence type="ECO:0000259" key="2">
    <source>
        <dbReference type="PROSITE" id="PS51762"/>
    </source>
</evidence>
<feature type="domain" description="GH16" evidence="2">
    <location>
        <begin position="7"/>
        <end position="235"/>
    </location>
</feature>
<dbReference type="KEGG" id="tbk:HF295_01170"/>
<name>A0A7L6MZY5_9MOLU</name>
<dbReference type="InterPro" id="IPR013320">
    <property type="entry name" value="ConA-like_dom_sf"/>
</dbReference>
<dbReference type="AlphaFoldDB" id="A0A7L6MZY5"/>
<evidence type="ECO:0000256" key="1">
    <source>
        <dbReference type="ARBA" id="ARBA00006865"/>
    </source>
</evidence>
<organism evidence="3 4">
    <name type="scientific">Hujiaoplasma nucleasis</name>
    <dbReference type="NCBI Taxonomy" id="2725268"/>
    <lineage>
        <taxon>Bacteria</taxon>
        <taxon>Bacillati</taxon>
        <taxon>Mycoplasmatota</taxon>
        <taxon>Mollicutes</taxon>
        <taxon>Candidatus Izemoplasmatales</taxon>
        <taxon>Hujiaoplasmataceae</taxon>
        <taxon>Hujiaoplasma</taxon>
    </lineage>
</organism>
<dbReference type="PANTHER" id="PTHR10963">
    <property type="entry name" value="GLYCOSYL HYDROLASE-RELATED"/>
    <property type="match status" value="1"/>
</dbReference>
<evidence type="ECO:0000313" key="4">
    <source>
        <dbReference type="Proteomes" id="UP000512167"/>
    </source>
</evidence>
<dbReference type="InterPro" id="IPR050546">
    <property type="entry name" value="Glycosyl_Hydrlase_16"/>
</dbReference>